<keyword evidence="3" id="KW-1185">Reference proteome</keyword>
<dbReference type="InterPro" id="IPR005184">
    <property type="entry name" value="DUF306_Meta_HslJ"/>
</dbReference>
<dbReference type="PANTHER" id="PTHR35535:SF1">
    <property type="entry name" value="HEAT SHOCK PROTEIN HSLJ"/>
    <property type="match status" value="1"/>
</dbReference>
<feature type="domain" description="DUF306" evidence="1">
    <location>
        <begin position="32"/>
        <end position="130"/>
    </location>
</feature>
<sequence length="138" mass="14690">MRFMLPIALIACLAACKPDAPPADMLAALPVGQEWQVTQIAGRPVPEGVKVNLLHPEAEQIAGNSGCNRYSAPVERRDGKLHIGAIVGTRMMCSEPQMQTEQAFHAAIARVDSVAATQDGIELRADGQPVIIAVRPAD</sequence>
<gene>
    <name evidence="2" type="ORF">RPE78_05290</name>
</gene>
<proteinExistence type="predicted"/>
<organism evidence="2 3">
    <name type="scientific">Thioclava litoralis</name>
    <dbReference type="NCBI Taxonomy" id="3076557"/>
    <lineage>
        <taxon>Bacteria</taxon>
        <taxon>Pseudomonadati</taxon>
        <taxon>Pseudomonadota</taxon>
        <taxon>Alphaproteobacteria</taxon>
        <taxon>Rhodobacterales</taxon>
        <taxon>Paracoccaceae</taxon>
        <taxon>Thioclava</taxon>
    </lineage>
</organism>
<name>A0ABZ1E3N5_9RHOB</name>
<dbReference type="RefSeq" id="WP_406721423.1">
    <property type="nucleotide sequence ID" value="NZ_CP135443.1"/>
</dbReference>
<protein>
    <submittedName>
        <fullName evidence="2">META domain-containing protein</fullName>
    </submittedName>
</protein>
<dbReference type="Gene3D" id="2.40.128.270">
    <property type="match status" value="1"/>
</dbReference>
<dbReference type="Proteomes" id="UP001623290">
    <property type="component" value="Chromosome"/>
</dbReference>
<accession>A0ABZ1E3N5</accession>
<dbReference type="EMBL" id="CP135443">
    <property type="protein sequence ID" value="WRY34704.1"/>
    <property type="molecule type" value="Genomic_DNA"/>
</dbReference>
<evidence type="ECO:0000313" key="3">
    <source>
        <dbReference type="Proteomes" id="UP001623290"/>
    </source>
</evidence>
<dbReference type="InterPro" id="IPR038670">
    <property type="entry name" value="HslJ-like_sf"/>
</dbReference>
<reference evidence="2 3" key="1">
    <citation type="submission" date="2023-09" db="EMBL/GenBank/DDBJ databases">
        <title>Thioclava shenzhenensis sp. nov., a multidrug resistant bacteria-antagonizing species isolated from coastal seawater.</title>
        <authorList>
            <person name="Long M."/>
        </authorList>
    </citation>
    <scope>NUCLEOTIDE SEQUENCE [LARGE SCALE GENOMIC DNA]</scope>
    <source>
        <strain evidence="2 3">FTW29</strain>
    </source>
</reference>
<dbReference type="InterPro" id="IPR053147">
    <property type="entry name" value="Hsp_HslJ-like"/>
</dbReference>
<evidence type="ECO:0000259" key="1">
    <source>
        <dbReference type="Pfam" id="PF03724"/>
    </source>
</evidence>
<dbReference type="Pfam" id="PF03724">
    <property type="entry name" value="META"/>
    <property type="match status" value="1"/>
</dbReference>
<evidence type="ECO:0000313" key="2">
    <source>
        <dbReference type="EMBL" id="WRY34704.1"/>
    </source>
</evidence>
<dbReference type="PANTHER" id="PTHR35535">
    <property type="entry name" value="HEAT SHOCK PROTEIN HSLJ"/>
    <property type="match status" value="1"/>
</dbReference>